<reference evidence="1" key="1">
    <citation type="journal article" date="2012" name="PLoS ONE">
        <title>Gene sets for utilization of primary and secondary nutrition supplies in the distal gut of endangered iberian lynx.</title>
        <authorList>
            <person name="Alcaide M."/>
            <person name="Messina E."/>
            <person name="Richter M."/>
            <person name="Bargiela R."/>
            <person name="Peplies J."/>
            <person name="Huws S.A."/>
            <person name="Newbold C.J."/>
            <person name="Golyshin P.N."/>
            <person name="Simon M.A."/>
            <person name="Lopez G."/>
            <person name="Yakimov M.M."/>
            <person name="Ferrer M."/>
        </authorList>
    </citation>
    <scope>NUCLEOTIDE SEQUENCE</scope>
</reference>
<accession>J9FVV0</accession>
<evidence type="ECO:0000313" key="1">
    <source>
        <dbReference type="EMBL" id="EJW93697.1"/>
    </source>
</evidence>
<sequence length="45" mass="5372">MYYDTKSCFSTEFASFSYDFCSFLLVFKNKLITLPFVRVIEILLM</sequence>
<dbReference type="EMBL" id="AMCI01006815">
    <property type="protein sequence ID" value="EJW93697.1"/>
    <property type="molecule type" value="Genomic_DNA"/>
</dbReference>
<proteinExistence type="predicted"/>
<name>J9FVV0_9ZZZZ</name>
<gene>
    <name evidence="1" type="ORF">EVA_18197</name>
</gene>
<comment type="caution">
    <text evidence="1">The sequence shown here is derived from an EMBL/GenBank/DDBJ whole genome shotgun (WGS) entry which is preliminary data.</text>
</comment>
<organism evidence="1">
    <name type="scientific">gut metagenome</name>
    <dbReference type="NCBI Taxonomy" id="749906"/>
    <lineage>
        <taxon>unclassified sequences</taxon>
        <taxon>metagenomes</taxon>
        <taxon>organismal metagenomes</taxon>
    </lineage>
</organism>
<dbReference type="AlphaFoldDB" id="J9FVV0"/>
<protein>
    <submittedName>
        <fullName evidence="1">Uncharacterized protein</fullName>
    </submittedName>
</protein>